<sequence length="239" mass="25916">MEVIGDGPGHPTRPALHPLEVAPHTPPVPVRQLTLALWDERSCSACQEIPMTSAPLPCTHRAMVVGDIGDGDVTPHCHVGDGGGWQAVLEAAPVLLVNGQLKGWTEQEPGIDMDGNVAICAPSCLKVDMEPWVEKEICTTDAHLHEEGGKRQATHCSALSCISTSTETKQPGRNPRSRSRTADVAPSLTGSSLWDTRASRRSCSEGWEVKFEVIYEDAQNQEIVTLSDRDATEEHKESR</sequence>
<dbReference type="EMBL" id="VSRR010000911">
    <property type="protein sequence ID" value="MPC20800.1"/>
    <property type="molecule type" value="Genomic_DNA"/>
</dbReference>
<feature type="region of interest" description="Disordered" evidence="1">
    <location>
        <begin position="165"/>
        <end position="191"/>
    </location>
</feature>
<comment type="caution">
    <text evidence="2">The sequence shown here is derived from an EMBL/GenBank/DDBJ whole genome shotgun (WGS) entry which is preliminary data.</text>
</comment>
<protein>
    <submittedName>
        <fullName evidence="2">Uncharacterized protein</fullName>
    </submittedName>
</protein>
<keyword evidence="3" id="KW-1185">Reference proteome</keyword>
<evidence type="ECO:0000256" key="1">
    <source>
        <dbReference type="SAM" id="MobiDB-lite"/>
    </source>
</evidence>
<evidence type="ECO:0000313" key="2">
    <source>
        <dbReference type="EMBL" id="MPC20800.1"/>
    </source>
</evidence>
<name>A0A5B7DHH7_PORTR</name>
<reference evidence="2 3" key="1">
    <citation type="submission" date="2019-05" db="EMBL/GenBank/DDBJ databases">
        <title>Another draft genome of Portunus trituberculatus and its Hox gene families provides insights of decapod evolution.</title>
        <authorList>
            <person name="Jeong J.-H."/>
            <person name="Song I."/>
            <person name="Kim S."/>
            <person name="Choi T."/>
            <person name="Kim D."/>
            <person name="Ryu S."/>
            <person name="Kim W."/>
        </authorList>
    </citation>
    <scope>NUCLEOTIDE SEQUENCE [LARGE SCALE GENOMIC DNA]</scope>
    <source>
        <tissue evidence="2">Muscle</tissue>
    </source>
</reference>
<feature type="region of interest" description="Disordered" evidence="1">
    <location>
        <begin position="1"/>
        <end position="24"/>
    </location>
</feature>
<gene>
    <name evidence="2" type="ORF">E2C01_013759</name>
</gene>
<organism evidence="2 3">
    <name type="scientific">Portunus trituberculatus</name>
    <name type="common">Swimming crab</name>
    <name type="synonym">Neptunus trituberculatus</name>
    <dbReference type="NCBI Taxonomy" id="210409"/>
    <lineage>
        <taxon>Eukaryota</taxon>
        <taxon>Metazoa</taxon>
        <taxon>Ecdysozoa</taxon>
        <taxon>Arthropoda</taxon>
        <taxon>Crustacea</taxon>
        <taxon>Multicrustacea</taxon>
        <taxon>Malacostraca</taxon>
        <taxon>Eumalacostraca</taxon>
        <taxon>Eucarida</taxon>
        <taxon>Decapoda</taxon>
        <taxon>Pleocyemata</taxon>
        <taxon>Brachyura</taxon>
        <taxon>Eubrachyura</taxon>
        <taxon>Portunoidea</taxon>
        <taxon>Portunidae</taxon>
        <taxon>Portuninae</taxon>
        <taxon>Portunus</taxon>
    </lineage>
</organism>
<evidence type="ECO:0000313" key="3">
    <source>
        <dbReference type="Proteomes" id="UP000324222"/>
    </source>
</evidence>
<dbReference type="Proteomes" id="UP000324222">
    <property type="component" value="Unassembled WGS sequence"/>
</dbReference>
<accession>A0A5B7DHH7</accession>
<dbReference type="AlphaFoldDB" id="A0A5B7DHH7"/>
<proteinExistence type="predicted"/>